<name>A0AAD6SH56_9AGAR</name>
<comment type="caution">
    <text evidence="3">The sequence shown here is derived from an EMBL/GenBank/DDBJ whole genome shotgun (WGS) entry which is preliminary data.</text>
</comment>
<keyword evidence="2" id="KW-0812">Transmembrane</keyword>
<feature type="transmembrane region" description="Helical" evidence="2">
    <location>
        <begin position="39"/>
        <end position="59"/>
    </location>
</feature>
<organism evidence="3 4">
    <name type="scientific">Mycena alexandri</name>
    <dbReference type="NCBI Taxonomy" id="1745969"/>
    <lineage>
        <taxon>Eukaryota</taxon>
        <taxon>Fungi</taxon>
        <taxon>Dikarya</taxon>
        <taxon>Basidiomycota</taxon>
        <taxon>Agaricomycotina</taxon>
        <taxon>Agaricomycetes</taxon>
        <taxon>Agaricomycetidae</taxon>
        <taxon>Agaricales</taxon>
        <taxon>Marasmiineae</taxon>
        <taxon>Mycenaceae</taxon>
        <taxon>Mycena</taxon>
    </lineage>
</organism>
<dbReference type="EMBL" id="JARJCM010000154">
    <property type="protein sequence ID" value="KAJ7025362.1"/>
    <property type="molecule type" value="Genomic_DNA"/>
</dbReference>
<feature type="transmembrane region" description="Helical" evidence="2">
    <location>
        <begin position="71"/>
        <end position="92"/>
    </location>
</feature>
<keyword evidence="2" id="KW-1133">Transmembrane helix</keyword>
<evidence type="ECO:0000256" key="1">
    <source>
        <dbReference type="SAM" id="MobiDB-lite"/>
    </source>
</evidence>
<evidence type="ECO:0000256" key="2">
    <source>
        <dbReference type="SAM" id="Phobius"/>
    </source>
</evidence>
<gene>
    <name evidence="3" type="ORF">C8F04DRAFT_1128741</name>
</gene>
<accession>A0AAD6SH56</accession>
<feature type="region of interest" description="Disordered" evidence="1">
    <location>
        <begin position="1"/>
        <end position="29"/>
    </location>
</feature>
<dbReference type="AlphaFoldDB" id="A0AAD6SH56"/>
<protein>
    <submittedName>
        <fullName evidence="3">Uncharacterized protein</fullName>
    </submittedName>
</protein>
<keyword evidence="2" id="KW-0472">Membrane</keyword>
<evidence type="ECO:0000313" key="4">
    <source>
        <dbReference type="Proteomes" id="UP001218188"/>
    </source>
</evidence>
<sequence length="108" mass="11109">MPKETPPISPHRHFSVIDSEPTIPSSSASGAKCVLTGDLNLPIISQSASIILLSALTFLPKTAFFLNNNSSVIGGVWPCPGLYVTVVAYFVAGGDTGSLLGSVTSSST</sequence>
<reference evidence="3" key="1">
    <citation type="submission" date="2023-03" db="EMBL/GenBank/DDBJ databases">
        <title>Massive genome expansion in bonnet fungi (Mycena s.s.) driven by repeated elements and novel gene families across ecological guilds.</title>
        <authorList>
            <consortium name="Lawrence Berkeley National Laboratory"/>
            <person name="Harder C.B."/>
            <person name="Miyauchi S."/>
            <person name="Viragh M."/>
            <person name="Kuo A."/>
            <person name="Thoen E."/>
            <person name="Andreopoulos B."/>
            <person name="Lu D."/>
            <person name="Skrede I."/>
            <person name="Drula E."/>
            <person name="Henrissat B."/>
            <person name="Morin E."/>
            <person name="Kohler A."/>
            <person name="Barry K."/>
            <person name="LaButti K."/>
            <person name="Morin E."/>
            <person name="Salamov A."/>
            <person name="Lipzen A."/>
            <person name="Mereny Z."/>
            <person name="Hegedus B."/>
            <person name="Baldrian P."/>
            <person name="Stursova M."/>
            <person name="Weitz H."/>
            <person name="Taylor A."/>
            <person name="Grigoriev I.V."/>
            <person name="Nagy L.G."/>
            <person name="Martin F."/>
            <person name="Kauserud H."/>
        </authorList>
    </citation>
    <scope>NUCLEOTIDE SEQUENCE</scope>
    <source>
        <strain evidence="3">CBHHK200</strain>
    </source>
</reference>
<evidence type="ECO:0000313" key="3">
    <source>
        <dbReference type="EMBL" id="KAJ7025362.1"/>
    </source>
</evidence>
<dbReference type="Proteomes" id="UP001218188">
    <property type="component" value="Unassembled WGS sequence"/>
</dbReference>
<keyword evidence="4" id="KW-1185">Reference proteome</keyword>
<proteinExistence type="predicted"/>